<dbReference type="STRING" id="5539.A0A3E2GZG2"/>
<reference evidence="3 4" key="1">
    <citation type="submission" date="2018-05" db="EMBL/GenBank/DDBJ databases">
        <title>Draft genome sequence of Scytalidium lignicola DSM 105466, a ubiquitous saprotrophic fungus.</title>
        <authorList>
            <person name="Buettner E."/>
            <person name="Gebauer A.M."/>
            <person name="Hofrichter M."/>
            <person name="Liers C."/>
            <person name="Kellner H."/>
        </authorList>
    </citation>
    <scope>NUCLEOTIDE SEQUENCE [LARGE SCALE GENOMIC DNA]</scope>
    <source>
        <strain evidence="3 4">DSM 105466</strain>
    </source>
</reference>
<protein>
    <submittedName>
        <fullName evidence="3">Uncharacterized protein</fullName>
    </submittedName>
</protein>
<dbReference type="AlphaFoldDB" id="A0A3E2GZG2"/>
<feature type="compositionally biased region" description="Basic and acidic residues" evidence="1">
    <location>
        <begin position="235"/>
        <end position="248"/>
    </location>
</feature>
<gene>
    <name evidence="3" type="ORF">B7463_g9848</name>
</gene>
<evidence type="ECO:0000256" key="2">
    <source>
        <dbReference type="SAM" id="Phobius"/>
    </source>
</evidence>
<keyword evidence="2" id="KW-0472">Membrane</keyword>
<feature type="non-terminal residue" evidence="3">
    <location>
        <position position="428"/>
    </location>
</feature>
<dbReference type="Proteomes" id="UP000258309">
    <property type="component" value="Unassembled WGS sequence"/>
</dbReference>
<comment type="caution">
    <text evidence="3">The sequence shown here is derived from an EMBL/GenBank/DDBJ whole genome shotgun (WGS) entry which is preliminary data.</text>
</comment>
<proteinExistence type="predicted"/>
<feature type="non-terminal residue" evidence="3">
    <location>
        <position position="1"/>
    </location>
</feature>
<organism evidence="3 4">
    <name type="scientific">Scytalidium lignicola</name>
    <name type="common">Hyphomycete</name>
    <dbReference type="NCBI Taxonomy" id="5539"/>
    <lineage>
        <taxon>Eukaryota</taxon>
        <taxon>Fungi</taxon>
        <taxon>Dikarya</taxon>
        <taxon>Ascomycota</taxon>
        <taxon>Pezizomycotina</taxon>
        <taxon>Leotiomycetes</taxon>
        <taxon>Leotiomycetes incertae sedis</taxon>
        <taxon>Scytalidium</taxon>
    </lineage>
</organism>
<keyword evidence="2" id="KW-1133">Transmembrane helix</keyword>
<sequence length="428" mass="47734">MVSGPDVITYIGVPLAVLGVLPIIYNTVSTLATLAKVRRILRHGRLAGIARGDVINHVIEVELPRYTLAPLDREEHRRDYWSLYDYPSSLPGGSWTIFNWRSHSIGLKTQRIDYADQLRQPQAEIGFEELIGFLLDLGAVPDPTGFRLLRGSGLWAPAGTRLLVSPDGQEPVLSIAPLDDSDGHLSLAVRWSSNWGMRDPRSLPPYWVLIHGELPKKPVTSTDIVAVVEEEQEEKVEKEEVKQEEQQPKQDNNLLEDAKSESTAADTRRSSTQKLRPGSTSKYVPETEEPVPAVRCQIGVDGLVAAVPDDNEQQMFDQINVNHLIGDPNGQNTTGIWFASAITAYGTTSSTILWNYKIPTEILDFAKRNSIPCGVLVLLDLVPESTTPEWATVYDDAADEMNARMRKMREQSRAMMREQAMTPAERTK</sequence>
<keyword evidence="2" id="KW-0812">Transmembrane</keyword>
<evidence type="ECO:0000313" key="4">
    <source>
        <dbReference type="Proteomes" id="UP000258309"/>
    </source>
</evidence>
<feature type="compositionally biased region" description="Polar residues" evidence="1">
    <location>
        <begin position="261"/>
        <end position="282"/>
    </location>
</feature>
<feature type="transmembrane region" description="Helical" evidence="2">
    <location>
        <begin position="12"/>
        <end position="35"/>
    </location>
</feature>
<dbReference type="EMBL" id="NCSJ02000258">
    <property type="protein sequence ID" value="RFU26508.1"/>
    <property type="molecule type" value="Genomic_DNA"/>
</dbReference>
<accession>A0A3E2GZG2</accession>
<dbReference type="OrthoDB" id="3166386at2759"/>
<evidence type="ECO:0000313" key="3">
    <source>
        <dbReference type="EMBL" id="RFU26508.1"/>
    </source>
</evidence>
<evidence type="ECO:0000256" key="1">
    <source>
        <dbReference type="SAM" id="MobiDB-lite"/>
    </source>
</evidence>
<keyword evidence="4" id="KW-1185">Reference proteome</keyword>
<name>A0A3E2GZG2_SCYLI</name>
<dbReference type="OMA" id="TFNWKTN"/>
<feature type="region of interest" description="Disordered" evidence="1">
    <location>
        <begin position="230"/>
        <end position="288"/>
    </location>
</feature>